<protein>
    <submittedName>
        <fullName evidence="2">Uncharacterized protein</fullName>
    </submittedName>
</protein>
<gene>
    <name evidence="2" type="ORF">GARC_2474</name>
</gene>
<evidence type="ECO:0000256" key="1">
    <source>
        <dbReference type="SAM" id="Phobius"/>
    </source>
</evidence>
<accession>K6Z7L5</accession>
<dbReference type="EMBL" id="BAEO01000031">
    <property type="protein sequence ID" value="GAC19440.1"/>
    <property type="molecule type" value="Genomic_DNA"/>
</dbReference>
<feature type="transmembrane region" description="Helical" evidence="1">
    <location>
        <begin position="148"/>
        <end position="170"/>
    </location>
</feature>
<dbReference type="STRING" id="493475.GARC_2474"/>
<feature type="transmembrane region" description="Helical" evidence="1">
    <location>
        <begin position="82"/>
        <end position="103"/>
    </location>
</feature>
<reference evidence="2 3" key="1">
    <citation type="journal article" date="2017" name="Antonie Van Leeuwenhoek">
        <title>Rhizobium rhizosphaerae sp. nov., a novel species isolated from rice rhizosphere.</title>
        <authorList>
            <person name="Zhao J.J."/>
            <person name="Zhang J."/>
            <person name="Zhang R.J."/>
            <person name="Zhang C.W."/>
            <person name="Yin H.Q."/>
            <person name="Zhang X.X."/>
        </authorList>
    </citation>
    <scope>NUCLEOTIDE SEQUENCE [LARGE SCALE GENOMIC DNA]</scope>
    <source>
        <strain evidence="2 3">BSs20135</strain>
    </source>
</reference>
<dbReference type="AlphaFoldDB" id="K6Z7L5"/>
<evidence type="ECO:0000313" key="2">
    <source>
        <dbReference type="EMBL" id="GAC19440.1"/>
    </source>
</evidence>
<keyword evidence="1" id="KW-1133">Transmembrane helix</keyword>
<keyword evidence="1" id="KW-0812">Transmembrane</keyword>
<proteinExistence type="predicted"/>
<feature type="transmembrane region" description="Helical" evidence="1">
    <location>
        <begin position="43"/>
        <end position="62"/>
    </location>
</feature>
<feature type="transmembrane region" description="Helical" evidence="1">
    <location>
        <begin position="191"/>
        <end position="224"/>
    </location>
</feature>
<organism evidence="2 3">
    <name type="scientific">Paraglaciecola arctica BSs20135</name>
    <dbReference type="NCBI Taxonomy" id="493475"/>
    <lineage>
        <taxon>Bacteria</taxon>
        <taxon>Pseudomonadati</taxon>
        <taxon>Pseudomonadota</taxon>
        <taxon>Gammaproteobacteria</taxon>
        <taxon>Alteromonadales</taxon>
        <taxon>Alteromonadaceae</taxon>
        <taxon>Paraglaciecola</taxon>
    </lineage>
</organism>
<keyword evidence="3" id="KW-1185">Reference proteome</keyword>
<feature type="transmembrane region" description="Helical" evidence="1">
    <location>
        <begin position="115"/>
        <end position="136"/>
    </location>
</feature>
<evidence type="ECO:0000313" key="3">
    <source>
        <dbReference type="Proteomes" id="UP000006327"/>
    </source>
</evidence>
<sequence>MEEQKQFEIQGGSLEKSLSGETQLDLKAMVKEAWELSKNTKTAVLHGVLLLFFIAIIFAWVLQSVFGITDLNVVPPSMMISLKVAGVIVTTPIIATMFLLGISHSVGIKPRFLSILKNVMGSVLVILLALLLVAISDVGSFVGSQISVLLGMAVLIYTNLATGFSIMLLIEKRLAPSQCVIQSLRVFHKYWMPLSMFYLIYYCCLFLGALSLGFAYIWIIPFFINMKGILYRELFGVKVRSVKDKPKQDETVFHA</sequence>
<dbReference type="eggNOG" id="COG5473">
    <property type="taxonomic scope" value="Bacteria"/>
</dbReference>
<keyword evidence="1" id="KW-0472">Membrane</keyword>
<comment type="caution">
    <text evidence="2">The sequence shown here is derived from an EMBL/GenBank/DDBJ whole genome shotgun (WGS) entry which is preliminary data.</text>
</comment>
<name>K6Z7L5_9ALTE</name>
<dbReference type="OrthoDB" id="5915045at2"/>
<dbReference type="RefSeq" id="WP_007620268.1">
    <property type="nucleotide sequence ID" value="NZ_BAEO01000031.1"/>
</dbReference>
<dbReference type="Proteomes" id="UP000006327">
    <property type="component" value="Unassembled WGS sequence"/>
</dbReference>